<protein>
    <submittedName>
        <fullName evidence="5">Mycofactocin-coupled SDR family oxidoreductase</fullName>
    </submittedName>
</protein>
<evidence type="ECO:0000256" key="2">
    <source>
        <dbReference type="ARBA" id="ARBA00023002"/>
    </source>
</evidence>
<dbReference type="InterPro" id="IPR023985">
    <property type="entry name" value="SDR_subfam_1"/>
</dbReference>
<dbReference type="PANTHER" id="PTHR24321:SF8">
    <property type="entry name" value="ESTRADIOL 17-BETA-DEHYDROGENASE 8-RELATED"/>
    <property type="match status" value="1"/>
</dbReference>
<evidence type="ECO:0000313" key="5">
    <source>
        <dbReference type="EMBL" id="QNG50432.1"/>
    </source>
</evidence>
<accession>A0A7G7MCC1</accession>
<gene>
    <name evidence="5" type="ORF">H6H00_19595</name>
</gene>
<dbReference type="EMBL" id="CP060131">
    <property type="protein sequence ID" value="QNG50432.1"/>
    <property type="molecule type" value="Genomic_DNA"/>
</dbReference>
<dbReference type="Gene3D" id="3.40.50.720">
    <property type="entry name" value="NAD(P)-binding Rossmann-like Domain"/>
    <property type="match status" value="1"/>
</dbReference>
<dbReference type="Pfam" id="PF00106">
    <property type="entry name" value="adh_short"/>
    <property type="match status" value="1"/>
</dbReference>
<dbReference type="InterPro" id="IPR020904">
    <property type="entry name" value="Sc_DH/Rdtase_CS"/>
</dbReference>
<dbReference type="PRINTS" id="PR00081">
    <property type="entry name" value="GDHRDH"/>
</dbReference>
<dbReference type="NCBIfam" id="NF009467">
    <property type="entry name" value="PRK12826.1-3"/>
    <property type="match status" value="1"/>
</dbReference>
<evidence type="ECO:0000313" key="6">
    <source>
        <dbReference type="Proteomes" id="UP000515728"/>
    </source>
</evidence>
<dbReference type="AlphaFoldDB" id="A0A7G7MCC1"/>
<reference evidence="5 6" key="1">
    <citation type="submission" date="2020-08" db="EMBL/GenBank/DDBJ databases">
        <authorList>
            <person name="Mo P."/>
        </authorList>
    </citation>
    <scope>NUCLEOTIDE SEQUENCE [LARGE SCALE GENOMIC DNA]</scope>
    <source>
        <strain evidence="5 6">CGMCC 4.1532</strain>
    </source>
</reference>
<dbReference type="Proteomes" id="UP000515728">
    <property type="component" value="Chromosome"/>
</dbReference>
<organism evidence="5 6">
    <name type="scientific">Pseudonocardia petroleophila</name>
    <dbReference type="NCBI Taxonomy" id="37331"/>
    <lineage>
        <taxon>Bacteria</taxon>
        <taxon>Bacillati</taxon>
        <taxon>Actinomycetota</taxon>
        <taxon>Actinomycetes</taxon>
        <taxon>Pseudonocardiales</taxon>
        <taxon>Pseudonocardiaceae</taxon>
        <taxon>Pseudonocardia</taxon>
    </lineage>
</organism>
<dbReference type="FunFam" id="3.40.50.720:FF:000084">
    <property type="entry name" value="Short-chain dehydrogenase reductase"/>
    <property type="match status" value="1"/>
</dbReference>
<dbReference type="GO" id="GO:0016491">
    <property type="term" value="F:oxidoreductase activity"/>
    <property type="evidence" value="ECO:0007669"/>
    <property type="project" value="UniProtKB-KW"/>
</dbReference>
<dbReference type="InterPro" id="IPR036291">
    <property type="entry name" value="NAD(P)-bd_dom_sf"/>
</dbReference>
<dbReference type="PROSITE" id="PS00061">
    <property type="entry name" value="ADH_SHORT"/>
    <property type="match status" value="1"/>
</dbReference>
<dbReference type="PANTHER" id="PTHR24321">
    <property type="entry name" value="DEHYDROGENASES, SHORT CHAIN"/>
    <property type="match status" value="1"/>
</dbReference>
<evidence type="ECO:0000256" key="3">
    <source>
        <dbReference type="ARBA" id="ARBA00023027"/>
    </source>
</evidence>
<name>A0A7G7MCC1_9PSEU</name>
<comment type="similarity">
    <text evidence="1 4">Belongs to the short-chain dehydrogenases/reductases (SDR) family.</text>
</comment>
<dbReference type="KEGG" id="ppel:H6H00_19595"/>
<evidence type="ECO:0000256" key="4">
    <source>
        <dbReference type="RuleBase" id="RU000363"/>
    </source>
</evidence>
<keyword evidence="6" id="KW-1185">Reference proteome</keyword>
<dbReference type="PRINTS" id="PR00080">
    <property type="entry name" value="SDRFAMILY"/>
</dbReference>
<dbReference type="SUPFAM" id="SSF51735">
    <property type="entry name" value="NAD(P)-binding Rossmann-fold domains"/>
    <property type="match status" value="1"/>
</dbReference>
<dbReference type="InterPro" id="IPR002347">
    <property type="entry name" value="SDR_fam"/>
</dbReference>
<dbReference type="NCBIfam" id="TIGR03971">
    <property type="entry name" value="SDR_subfam_1"/>
    <property type="match status" value="1"/>
</dbReference>
<dbReference type="CDD" id="cd05233">
    <property type="entry name" value="SDR_c"/>
    <property type="match status" value="1"/>
</dbReference>
<evidence type="ECO:0000256" key="1">
    <source>
        <dbReference type="ARBA" id="ARBA00006484"/>
    </source>
</evidence>
<keyword evidence="2" id="KW-0560">Oxidoreductase</keyword>
<keyword evidence="3" id="KW-0520">NAD</keyword>
<sequence length="279" mass="29569">MGRFDGKVVLITGAGRGQGRSDAVRFAEEGADIVALDVCHDLDTVPYPLATSADLAETVKEVESRDRRILSFEADTRDYGRLEAVVDETVSEFGRIDIVVANAGICTAAPIWELTQETWKEMIDVNLTGVFNPVRAALPTIMAQGPGGAIVLTSSAAGLNAFPNMGHYTAAKHGVTGLMRSLAVELAPHGIRANSVHPTTVDTPMVQNPAFWALLGAQDAEGAQPGFRSLNALRVPYVEAVDISNAVLYLASEEARYVTGVALPVDAGGAMPYRIPHSA</sequence>
<dbReference type="RefSeq" id="WP_185717194.1">
    <property type="nucleotide sequence ID" value="NZ_BAAAWI010000001.1"/>
</dbReference>
<proteinExistence type="inferred from homology"/>